<sequence>MEVQVSPGSHARAVLRFQRVSRRWPAALKTALAVAGPVFVAALLGRTEIGLVMSLGAFAVLYGPQTPGRFRFRLMSFAAIGLVLSALLGGVTAGHPVALLVVMVPLAALAAVACALLKVPPPGSYFFVLVCGVSGYLASSGVPLGQLVGLTAAGGAAAVLIGMIDLIWYPHRPERQAVAAAEEAVTRFEEAEPEEIRQVRPAASRALHHAWTTFRDSVGERPLSPAAEEVFERIGILQTRYTRRSAALVDPALGGSEAQPWGSVEGEESSAEAAVFEPDFESEQLRDSSLGRPDPTYLVRTGGRGPSEVWLIGARVGVATLLAGVLAMLVGASHPYWAVAFATLVLHQGGTRHAQTVRGLQRLLGTVLGLGLFGLVLWWQPGGVWLALLLFCLQVVVELLILRNYAAAVVFITPLALTIAAAGGGWAGGVSAMSERGLDTVLAVAVALLVLWLVGRGTALLFARAHARRCILATESVMRDLAESRYATAAARMNRRHLYYELLELEQQVNQSLADEPKRVRPYLEMFQAVATLGYLVLGACWHPQVRRAREAFGRATEPLQAIKAHPVTQPRSPEDIHADVLAVQNVITDWR</sequence>
<feature type="transmembrane region" description="Helical" evidence="5">
    <location>
        <begin position="409"/>
        <end position="429"/>
    </location>
</feature>
<evidence type="ECO:0000313" key="7">
    <source>
        <dbReference type="EMBL" id="OYO12702.1"/>
    </source>
</evidence>
<comment type="caution">
    <text evidence="7">The sequence shown here is derived from an EMBL/GenBank/DDBJ whole genome shotgun (WGS) entry which is preliminary data.</text>
</comment>
<evidence type="ECO:0000259" key="6">
    <source>
        <dbReference type="Pfam" id="PF13515"/>
    </source>
</evidence>
<dbReference type="Pfam" id="PF13515">
    <property type="entry name" value="FUSC_2"/>
    <property type="match status" value="1"/>
</dbReference>
<dbReference type="GO" id="GO:0016020">
    <property type="term" value="C:membrane"/>
    <property type="evidence" value="ECO:0007669"/>
    <property type="project" value="UniProtKB-SubCell"/>
</dbReference>
<evidence type="ECO:0000313" key="8">
    <source>
        <dbReference type="Proteomes" id="UP000215896"/>
    </source>
</evidence>
<evidence type="ECO:0000256" key="4">
    <source>
        <dbReference type="ARBA" id="ARBA00023136"/>
    </source>
</evidence>
<accession>A0A255GB60</accession>
<evidence type="ECO:0000256" key="1">
    <source>
        <dbReference type="ARBA" id="ARBA00004141"/>
    </source>
</evidence>
<evidence type="ECO:0000256" key="5">
    <source>
        <dbReference type="SAM" id="Phobius"/>
    </source>
</evidence>
<comment type="subcellular location">
    <subcellularLocation>
        <location evidence="1">Membrane</location>
        <topology evidence="1">Multi-pass membrane protein</topology>
    </subcellularLocation>
</comment>
<evidence type="ECO:0000256" key="2">
    <source>
        <dbReference type="ARBA" id="ARBA00022692"/>
    </source>
</evidence>
<feature type="transmembrane region" description="Helical" evidence="5">
    <location>
        <begin position="97"/>
        <end position="117"/>
    </location>
</feature>
<feature type="transmembrane region" description="Helical" evidence="5">
    <location>
        <begin position="385"/>
        <end position="402"/>
    </location>
</feature>
<keyword evidence="3 5" id="KW-1133">Transmembrane helix</keyword>
<dbReference type="OrthoDB" id="4989419at2"/>
<reference evidence="7 8" key="1">
    <citation type="submission" date="2017-07" db="EMBL/GenBank/DDBJ databases">
        <title>Draft whole genome sequences of clinical Proprionibacteriaceae strains.</title>
        <authorList>
            <person name="Bernier A.-M."/>
            <person name="Bernard K."/>
            <person name="Domingo M.-C."/>
        </authorList>
    </citation>
    <scope>NUCLEOTIDE SEQUENCE [LARGE SCALE GENOMIC DNA]</scope>
    <source>
        <strain evidence="7 8">NML 030167</strain>
    </source>
</reference>
<feature type="domain" description="Integral membrane bound transporter" evidence="6">
    <location>
        <begin position="322"/>
        <end position="450"/>
    </location>
</feature>
<dbReference type="AlphaFoldDB" id="A0A255GB60"/>
<feature type="transmembrane region" description="Helical" evidence="5">
    <location>
        <begin position="38"/>
        <end position="62"/>
    </location>
</feature>
<keyword evidence="4 5" id="KW-0472">Membrane</keyword>
<feature type="transmembrane region" description="Helical" evidence="5">
    <location>
        <begin position="124"/>
        <end position="142"/>
    </location>
</feature>
<gene>
    <name evidence="7" type="ORF">CGZ94_12370</name>
</gene>
<keyword evidence="2 5" id="KW-0812">Transmembrane</keyword>
<feature type="transmembrane region" description="Helical" evidence="5">
    <location>
        <begin position="441"/>
        <end position="463"/>
    </location>
</feature>
<name>A0A255GB60_9ACTN</name>
<proteinExistence type="predicted"/>
<protein>
    <recommendedName>
        <fullName evidence="6">Integral membrane bound transporter domain-containing protein</fullName>
    </recommendedName>
</protein>
<dbReference type="Proteomes" id="UP000215896">
    <property type="component" value="Unassembled WGS sequence"/>
</dbReference>
<evidence type="ECO:0000256" key="3">
    <source>
        <dbReference type="ARBA" id="ARBA00022989"/>
    </source>
</evidence>
<dbReference type="InterPro" id="IPR049453">
    <property type="entry name" value="Memb_transporter_dom"/>
</dbReference>
<organism evidence="7 8">
    <name type="scientific">Enemella evansiae</name>
    <dbReference type="NCBI Taxonomy" id="2016499"/>
    <lineage>
        <taxon>Bacteria</taxon>
        <taxon>Bacillati</taxon>
        <taxon>Actinomycetota</taxon>
        <taxon>Actinomycetes</taxon>
        <taxon>Propionibacteriales</taxon>
        <taxon>Propionibacteriaceae</taxon>
        <taxon>Enemella</taxon>
    </lineage>
</organism>
<keyword evidence="8" id="KW-1185">Reference proteome</keyword>
<feature type="transmembrane region" description="Helical" evidence="5">
    <location>
        <begin position="74"/>
        <end position="91"/>
    </location>
</feature>
<feature type="transmembrane region" description="Helical" evidence="5">
    <location>
        <begin position="309"/>
        <end position="329"/>
    </location>
</feature>
<feature type="transmembrane region" description="Helical" evidence="5">
    <location>
        <begin position="148"/>
        <end position="169"/>
    </location>
</feature>
<dbReference type="EMBL" id="NMVO01000014">
    <property type="protein sequence ID" value="OYO12702.1"/>
    <property type="molecule type" value="Genomic_DNA"/>
</dbReference>